<sequence>MTAFTIDLSPITRLDHTQFEQLCAANPEIKFERTPTGALVIMSPTGGETGINNATLIARFVIWNEQTDLGVVFDSSTCFKLPNGGDRSPDVAWVEKSCWNALTPEQQRKFPPLCPDFALELVSPSDNPTTVRAKMQEYLDSGLRLGWLINPQDKQVEIYRPQQSPEILPAPATLSGETVLPGFTLQISWLWR</sequence>
<keyword evidence="2" id="KW-0378">Hydrolase</keyword>
<dbReference type="Proteomes" id="UP001482513">
    <property type="component" value="Unassembled WGS sequence"/>
</dbReference>
<reference evidence="2 3" key="1">
    <citation type="submission" date="2022-04" db="EMBL/GenBank/DDBJ databases">
        <title>Positive selection, recombination, and allopatry shape intraspecific diversity of widespread and dominant cyanobacteria.</title>
        <authorList>
            <person name="Wei J."/>
            <person name="Shu W."/>
            <person name="Hu C."/>
        </authorList>
    </citation>
    <scope>NUCLEOTIDE SEQUENCE [LARGE SCALE GENOMIC DNA]</scope>
    <source>
        <strain evidence="2 3">DQ-A4</strain>
    </source>
</reference>
<dbReference type="Gene3D" id="3.90.1570.10">
    <property type="entry name" value="tt1808, chain A"/>
    <property type="match status" value="1"/>
</dbReference>
<comment type="caution">
    <text evidence="2">The sequence shown here is derived from an EMBL/GenBank/DDBJ whole genome shotgun (WGS) entry which is preliminary data.</text>
</comment>
<accession>A0ABV0K8T5</accession>
<gene>
    <name evidence="2" type="ORF">NC992_20090</name>
</gene>
<keyword evidence="2" id="KW-0255">Endonuclease</keyword>
<dbReference type="InterPro" id="IPR012296">
    <property type="entry name" value="Nuclease_put_TT1808"/>
</dbReference>
<keyword evidence="3" id="KW-1185">Reference proteome</keyword>
<feature type="domain" description="Putative restriction endonuclease" evidence="1">
    <location>
        <begin position="18"/>
        <end position="187"/>
    </location>
</feature>
<evidence type="ECO:0000259" key="1">
    <source>
        <dbReference type="Pfam" id="PF05685"/>
    </source>
</evidence>
<dbReference type="CDD" id="cd06260">
    <property type="entry name" value="DUF820-like"/>
    <property type="match status" value="1"/>
</dbReference>
<dbReference type="PANTHER" id="PTHR34107">
    <property type="entry name" value="SLL0198 PROTEIN-RELATED"/>
    <property type="match status" value="1"/>
</dbReference>
<proteinExistence type="predicted"/>
<dbReference type="InterPro" id="IPR011335">
    <property type="entry name" value="Restrct_endonuc-II-like"/>
</dbReference>
<dbReference type="EMBL" id="JAMPKX010000010">
    <property type="protein sequence ID" value="MEP0949191.1"/>
    <property type="molecule type" value="Genomic_DNA"/>
</dbReference>
<dbReference type="RefSeq" id="WP_190694290.1">
    <property type="nucleotide sequence ID" value="NZ_JAMPKX010000010.1"/>
</dbReference>
<protein>
    <submittedName>
        <fullName evidence="2">Uma2 family endonuclease</fullName>
    </submittedName>
</protein>
<dbReference type="Pfam" id="PF05685">
    <property type="entry name" value="Uma2"/>
    <property type="match status" value="1"/>
</dbReference>
<dbReference type="InterPro" id="IPR008538">
    <property type="entry name" value="Uma2"/>
</dbReference>
<evidence type="ECO:0000313" key="2">
    <source>
        <dbReference type="EMBL" id="MEP0949191.1"/>
    </source>
</evidence>
<keyword evidence="2" id="KW-0540">Nuclease</keyword>
<organism evidence="2 3">
    <name type="scientific">Leptolyngbya subtilissima DQ-A4</name>
    <dbReference type="NCBI Taxonomy" id="2933933"/>
    <lineage>
        <taxon>Bacteria</taxon>
        <taxon>Bacillati</taxon>
        <taxon>Cyanobacteriota</taxon>
        <taxon>Cyanophyceae</taxon>
        <taxon>Leptolyngbyales</taxon>
        <taxon>Leptolyngbyaceae</taxon>
        <taxon>Leptolyngbya group</taxon>
        <taxon>Leptolyngbya</taxon>
    </lineage>
</organism>
<evidence type="ECO:0000313" key="3">
    <source>
        <dbReference type="Proteomes" id="UP001482513"/>
    </source>
</evidence>
<dbReference type="SUPFAM" id="SSF52980">
    <property type="entry name" value="Restriction endonuclease-like"/>
    <property type="match status" value="1"/>
</dbReference>
<name>A0ABV0K8T5_9CYAN</name>
<dbReference type="PANTHER" id="PTHR34107:SF6">
    <property type="entry name" value="SLR0981 PROTEIN"/>
    <property type="match status" value="1"/>
</dbReference>
<dbReference type="GO" id="GO:0004519">
    <property type="term" value="F:endonuclease activity"/>
    <property type="evidence" value="ECO:0007669"/>
    <property type="project" value="UniProtKB-KW"/>
</dbReference>